<evidence type="ECO:0000313" key="2">
    <source>
        <dbReference type="RefSeq" id="XP_075089494.1"/>
    </source>
</evidence>
<organism evidence="1 2">
    <name type="scientific">Nicotiana tabacum</name>
    <name type="common">Common tobacco</name>
    <dbReference type="NCBI Taxonomy" id="4097"/>
    <lineage>
        <taxon>Eukaryota</taxon>
        <taxon>Viridiplantae</taxon>
        <taxon>Streptophyta</taxon>
        <taxon>Embryophyta</taxon>
        <taxon>Tracheophyta</taxon>
        <taxon>Spermatophyta</taxon>
        <taxon>Magnoliopsida</taxon>
        <taxon>eudicotyledons</taxon>
        <taxon>Gunneridae</taxon>
        <taxon>Pentapetalae</taxon>
        <taxon>asterids</taxon>
        <taxon>lamiids</taxon>
        <taxon>Solanales</taxon>
        <taxon>Solanaceae</taxon>
        <taxon>Nicotianoideae</taxon>
        <taxon>Nicotianeae</taxon>
        <taxon>Nicotiana</taxon>
    </lineage>
</organism>
<keyword evidence="1" id="KW-1185">Reference proteome</keyword>
<gene>
    <name evidence="2" type="primary">LOC142170777</name>
</gene>
<reference evidence="1" key="1">
    <citation type="journal article" date="2014" name="Nat. Commun.">
        <title>The tobacco genome sequence and its comparison with those of tomato and potato.</title>
        <authorList>
            <person name="Sierro N."/>
            <person name="Battey J.N."/>
            <person name="Ouadi S."/>
            <person name="Bakaher N."/>
            <person name="Bovet L."/>
            <person name="Willig A."/>
            <person name="Goepfert S."/>
            <person name="Peitsch M.C."/>
            <person name="Ivanov N.V."/>
        </authorList>
    </citation>
    <scope>NUCLEOTIDE SEQUENCE [LARGE SCALE GENOMIC DNA]</scope>
</reference>
<dbReference type="Proteomes" id="UP000790787">
    <property type="component" value="Chromosome 16"/>
</dbReference>
<protein>
    <submittedName>
        <fullName evidence="2">Uncharacterized protein LOC142170777</fullName>
    </submittedName>
</protein>
<name>A0AC58SX03_TOBAC</name>
<proteinExistence type="predicted"/>
<reference evidence="2" key="2">
    <citation type="submission" date="2025-08" db="UniProtKB">
        <authorList>
            <consortium name="RefSeq"/>
        </authorList>
    </citation>
    <scope>IDENTIFICATION</scope>
    <source>
        <tissue evidence="2">Leaf</tissue>
    </source>
</reference>
<dbReference type="RefSeq" id="XP_075089494.1">
    <property type="nucleotide sequence ID" value="XM_075233393.1"/>
</dbReference>
<sequence length="254" mass="27462">MLARKTVATGALSRKLKAQLKASQAQDSKNSDDSFKSASEGGGTRSSDSDQVTSMQNPSTEVISDLAEDLENRFILVGSIVDVETTESRRRGGKNKREREKESEGVCGDESEKGKEVVDSSPTSETGRLAICGTEPKKVEESSKKAGGSGSGEATEGLVNLGKQTDAPGSSIEETMADLLKKVGDSYKPKKKRTPKTKTPGTARTNKIKKAAPSKSTKIPLPRGRATRGQLKQREEEFQKALDESKKKRMEKRK</sequence>
<accession>A0AC58SX03</accession>
<evidence type="ECO:0000313" key="1">
    <source>
        <dbReference type="Proteomes" id="UP000790787"/>
    </source>
</evidence>